<dbReference type="GO" id="GO:0004497">
    <property type="term" value="F:monooxygenase activity"/>
    <property type="evidence" value="ECO:0007669"/>
    <property type="project" value="InterPro"/>
</dbReference>
<proteinExistence type="predicted"/>
<dbReference type="InterPro" id="IPR006905">
    <property type="entry name" value="Flavin_halogenase"/>
</dbReference>
<keyword evidence="2" id="KW-0285">Flavoprotein</keyword>
<dbReference type="InterPro" id="IPR050816">
    <property type="entry name" value="Flavin-dep_Halogenase_NPB"/>
</dbReference>
<protein>
    <submittedName>
        <fullName evidence="3">Tryptophan halogenase</fullName>
    </submittedName>
</protein>
<dbReference type="PANTHER" id="PTHR43747:SF4">
    <property type="entry name" value="FLAVIN-DEPENDENT TRYPTOPHAN HALOGENASE"/>
    <property type="match status" value="1"/>
</dbReference>
<reference evidence="4" key="1">
    <citation type="submission" date="2011-03" db="EMBL/GenBank/DDBJ databases">
        <title>Draft genome sequence of Brevundimonas diminuta.</title>
        <authorList>
            <person name="Brown P.J.B."/>
            <person name="Buechlein A."/>
            <person name="Hemmerich C."/>
            <person name="Brun Y.V."/>
        </authorList>
    </citation>
    <scope>NUCLEOTIDE SEQUENCE [LARGE SCALE GENOMIC DNA]</scope>
    <source>
        <strain evidence="4">C19</strain>
    </source>
</reference>
<dbReference type="PANTHER" id="PTHR43747">
    <property type="entry name" value="FAD-BINDING PROTEIN"/>
    <property type="match status" value="1"/>
</dbReference>
<evidence type="ECO:0000313" key="3">
    <source>
        <dbReference type="EMBL" id="EGF91104.1"/>
    </source>
</evidence>
<gene>
    <name evidence="3" type="ORF">ABI_25180</name>
</gene>
<feature type="active site" evidence="1">
    <location>
        <position position="81"/>
    </location>
</feature>
<feature type="binding site" evidence="2">
    <location>
        <position position="348"/>
    </location>
    <ligand>
        <name>FAD</name>
        <dbReference type="ChEBI" id="CHEBI:57692"/>
    </ligand>
</feature>
<evidence type="ECO:0000256" key="1">
    <source>
        <dbReference type="PIRSR" id="PIRSR011396-1"/>
    </source>
</evidence>
<dbReference type="GO" id="GO:0000166">
    <property type="term" value="F:nucleotide binding"/>
    <property type="evidence" value="ECO:0007669"/>
    <property type="project" value="UniProtKB-KW"/>
</dbReference>
<feature type="binding site" evidence="2">
    <location>
        <position position="335"/>
    </location>
    <ligand>
        <name>FAD</name>
        <dbReference type="ChEBI" id="CHEBI:57692"/>
    </ligand>
</feature>
<dbReference type="Pfam" id="PF04820">
    <property type="entry name" value="Trp_halogenase"/>
    <property type="match status" value="1"/>
</dbReference>
<sequence length="508" mass="56942">MDDPRLQSIIVAGGGTAGWMAAASLVRKFGSNRHTRITVVESSQIGTIGVGEATVPAIRPWLESLKINEIDFIKRCNATFKLAIGFDGWAGEGSHFFHPFAEHGLPMSGVPFQHLWTRMHQAGKASSIDAYCLGSQLASNNRFALPRKDERGELLFNYAYHFDAALVAAYLKSWSMTHGVRHIDARIDTVEQNSETGDVTGLVLEGGRVLTGDFFIDCTGFQGLLIEKTLKTGYDTWSQWLPCDRAVAIPCESRQEPAPYTRSMACEAGWQWRIPLQHRVGNGYVYCSDYLSDDRAMTDLMRNLEGPAIAEPRLIPFVTGMRRNIWTRNVFALGLASGFLEPLESTSIYLVQTSIQSLINNFPTRRDNPHLRDEVNRRNREHQEHLRDFIILHYALNKRVGQPFWDRCRAMSLPDSLAAQIELFRHTGRIQAGANDFFRYSSWLAMFAGFGVVPEYYHPSADDIALADLEREFEGMKGGIDTAVEGALSHQDFIARNCAAARMAEAVQ</sequence>
<dbReference type="SUPFAM" id="SSF51905">
    <property type="entry name" value="FAD/NAD(P)-binding domain"/>
    <property type="match status" value="1"/>
</dbReference>
<keyword evidence="4" id="KW-1185">Reference proteome</keyword>
<dbReference type="OrthoDB" id="7580761at2"/>
<dbReference type="STRING" id="715226.ABI_25180"/>
<dbReference type="HOGENOM" id="CLU_022247_1_0_5"/>
<feature type="binding site" evidence="2">
    <location>
        <position position="344"/>
    </location>
    <ligand>
        <name>L-tryptophan</name>
        <dbReference type="ChEBI" id="CHEBI:57912"/>
    </ligand>
</feature>
<evidence type="ECO:0000313" key="4">
    <source>
        <dbReference type="Proteomes" id="UP000006512"/>
    </source>
</evidence>
<dbReference type="Proteomes" id="UP000006512">
    <property type="component" value="Unassembled WGS sequence"/>
</dbReference>
<keyword evidence="2" id="KW-0274">FAD</keyword>
<dbReference type="InterPro" id="IPR033856">
    <property type="entry name" value="Trp_halogen"/>
</dbReference>
<name>F4QP46_9CAUL</name>
<evidence type="ECO:0000256" key="2">
    <source>
        <dbReference type="PIRSR" id="PIRSR011396-2"/>
    </source>
</evidence>
<dbReference type="PIRSF" id="PIRSF011396">
    <property type="entry name" value="Trp_halogenase"/>
    <property type="match status" value="1"/>
</dbReference>
<dbReference type="RefSeq" id="WP_006273292.1">
    <property type="nucleotide sequence ID" value="NZ_GL883078.1"/>
</dbReference>
<dbReference type="Gene3D" id="3.50.50.60">
    <property type="entry name" value="FAD/NAD(P)-binding domain"/>
    <property type="match status" value="1"/>
</dbReference>
<feature type="binding site" evidence="2">
    <location>
        <begin position="14"/>
        <end position="17"/>
    </location>
    <ligand>
        <name>FAD</name>
        <dbReference type="ChEBI" id="CHEBI:57692"/>
    </ligand>
</feature>
<organism evidence="3 4">
    <name type="scientific">Asticcacaulis biprosthecium C19</name>
    <dbReference type="NCBI Taxonomy" id="715226"/>
    <lineage>
        <taxon>Bacteria</taxon>
        <taxon>Pseudomonadati</taxon>
        <taxon>Pseudomonadota</taxon>
        <taxon>Alphaproteobacteria</taxon>
        <taxon>Caulobacterales</taxon>
        <taxon>Caulobacteraceae</taxon>
        <taxon>Asticcacaulis</taxon>
    </lineage>
</organism>
<dbReference type="InterPro" id="IPR036188">
    <property type="entry name" value="FAD/NAD-bd_sf"/>
</dbReference>
<feature type="binding site" evidence="2">
    <location>
        <position position="81"/>
    </location>
    <ligand>
        <name>7-chloro-L-tryptophan</name>
        <dbReference type="ChEBI" id="CHEBI:58713"/>
    </ligand>
</feature>
<keyword evidence="2" id="KW-0547">Nucleotide-binding</keyword>
<dbReference type="AlphaFoldDB" id="F4QP46"/>
<dbReference type="eggNOG" id="COG0665">
    <property type="taxonomic scope" value="Bacteria"/>
</dbReference>
<dbReference type="EMBL" id="GL883078">
    <property type="protein sequence ID" value="EGF91104.1"/>
    <property type="molecule type" value="Genomic_DNA"/>
</dbReference>
<accession>F4QP46</accession>